<protein>
    <submittedName>
        <fullName evidence="1">Uncharacterized protein</fullName>
    </submittedName>
</protein>
<evidence type="ECO:0000313" key="1">
    <source>
        <dbReference type="EMBL" id="ABQ31487.1"/>
    </source>
</evidence>
<keyword evidence="2" id="KW-1185">Reference proteome</keyword>
<evidence type="ECO:0000313" key="2">
    <source>
        <dbReference type="Proteomes" id="UP000000245"/>
    </source>
</evidence>
<dbReference type="KEGG" id="acr:Acry_2292"/>
<accession>A5G0V5</accession>
<gene>
    <name evidence="1" type="ordered locus">Acry_2292</name>
</gene>
<proteinExistence type="predicted"/>
<dbReference type="Proteomes" id="UP000000245">
    <property type="component" value="Chromosome"/>
</dbReference>
<organism evidence="1 2">
    <name type="scientific">Acidiphilium cryptum (strain JF-5)</name>
    <dbReference type="NCBI Taxonomy" id="349163"/>
    <lineage>
        <taxon>Bacteria</taxon>
        <taxon>Pseudomonadati</taxon>
        <taxon>Pseudomonadota</taxon>
        <taxon>Alphaproteobacteria</taxon>
        <taxon>Acetobacterales</taxon>
        <taxon>Acidocellaceae</taxon>
        <taxon>Acidiphilium</taxon>
    </lineage>
</organism>
<sequence length="89" mass="9661">MAGRSAAIREPVEASQPADRQCFRHRLATGWARPQAGRRLPCRRCPKPPPDRAPVNAPSPCILPPVGCRSWGGRRAPDCTPVIDPIGET</sequence>
<name>A5G0V5_ACICJ</name>
<dbReference type="HOGENOM" id="CLU_2447917_0_0_5"/>
<reference evidence="1 2" key="1">
    <citation type="submission" date="2007-05" db="EMBL/GenBank/DDBJ databases">
        <title>Complete sequence of chromosome of Acidiphilium cryptum JF-5.</title>
        <authorList>
            <consortium name="US DOE Joint Genome Institute"/>
            <person name="Copeland A."/>
            <person name="Lucas S."/>
            <person name="Lapidus A."/>
            <person name="Barry K."/>
            <person name="Detter J.C."/>
            <person name="Glavina del Rio T."/>
            <person name="Hammon N."/>
            <person name="Israni S."/>
            <person name="Dalin E."/>
            <person name="Tice H."/>
            <person name="Pitluck S."/>
            <person name="Sims D."/>
            <person name="Brettin T."/>
            <person name="Bruce D."/>
            <person name="Han C."/>
            <person name="Schmutz J."/>
            <person name="Larimer F."/>
            <person name="Land M."/>
            <person name="Hauser L."/>
            <person name="Kyrpides N."/>
            <person name="Kim E."/>
            <person name="Magnuson T."/>
            <person name="Richardson P."/>
        </authorList>
    </citation>
    <scope>NUCLEOTIDE SEQUENCE [LARGE SCALE GENOMIC DNA]</scope>
    <source>
        <strain evidence="1 2">JF-5</strain>
    </source>
</reference>
<dbReference type="AlphaFoldDB" id="A5G0V5"/>
<dbReference type="EMBL" id="CP000697">
    <property type="protein sequence ID" value="ABQ31487.1"/>
    <property type="molecule type" value="Genomic_DNA"/>
</dbReference>